<keyword evidence="3" id="KW-1185">Reference proteome</keyword>
<evidence type="ECO:0000313" key="3">
    <source>
        <dbReference type="Proteomes" id="UP001264980"/>
    </source>
</evidence>
<reference evidence="2 3" key="1">
    <citation type="submission" date="2023-07" db="EMBL/GenBank/DDBJ databases">
        <title>Sorghum-associated microbial communities from plants grown in Nebraska, USA.</title>
        <authorList>
            <person name="Schachtman D."/>
        </authorList>
    </citation>
    <scope>NUCLEOTIDE SEQUENCE [LARGE SCALE GENOMIC DNA]</scope>
    <source>
        <strain evidence="2 3">BE57</strain>
    </source>
</reference>
<accession>A0ABU1QWJ4</accession>
<evidence type="ECO:0000313" key="2">
    <source>
        <dbReference type="EMBL" id="MDR6805512.1"/>
    </source>
</evidence>
<organism evidence="2 3">
    <name type="scientific">Dyadobacter fermentans</name>
    <dbReference type="NCBI Taxonomy" id="94254"/>
    <lineage>
        <taxon>Bacteria</taxon>
        <taxon>Pseudomonadati</taxon>
        <taxon>Bacteroidota</taxon>
        <taxon>Cytophagia</taxon>
        <taxon>Cytophagales</taxon>
        <taxon>Spirosomataceae</taxon>
        <taxon>Dyadobacter</taxon>
    </lineage>
</organism>
<dbReference type="Proteomes" id="UP001264980">
    <property type="component" value="Unassembled WGS sequence"/>
</dbReference>
<feature type="transmembrane region" description="Helical" evidence="1">
    <location>
        <begin position="24"/>
        <end position="44"/>
    </location>
</feature>
<dbReference type="RefSeq" id="WP_309983413.1">
    <property type="nucleotide sequence ID" value="NZ_JAVDTI010000002.1"/>
</dbReference>
<keyword evidence="1" id="KW-1133">Transmembrane helix</keyword>
<dbReference type="EMBL" id="JAVDTI010000002">
    <property type="protein sequence ID" value="MDR6805512.1"/>
    <property type="molecule type" value="Genomic_DNA"/>
</dbReference>
<sequence length="47" mass="5206">MTKAGLWGMDEWIGAMDEKWKGGLFTFGGLLTFCANAMFLVGLIDDF</sequence>
<evidence type="ECO:0000256" key="1">
    <source>
        <dbReference type="SAM" id="Phobius"/>
    </source>
</evidence>
<proteinExistence type="predicted"/>
<protein>
    <submittedName>
        <fullName evidence="2">Uncharacterized protein</fullName>
    </submittedName>
</protein>
<keyword evidence="1" id="KW-0472">Membrane</keyword>
<name>A0ABU1QWJ4_9BACT</name>
<gene>
    <name evidence="2" type="ORF">J2W84_002558</name>
</gene>
<comment type="caution">
    <text evidence="2">The sequence shown here is derived from an EMBL/GenBank/DDBJ whole genome shotgun (WGS) entry which is preliminary data.</text>
</comment>
<keyword evidence="1" id="KW-0812">Transmembrane</keyword>